<evidence type="ECO:0000313" key="1">
    <source>
        <dbReference type="EMBL" id="UQF80291.1"/>
    </source>
</evidence>
<dbReference type="PANTHER" id="PTHR34374">
    <property type="entry name" value="LARGE RIBOSOMAL RNA SUBUNIT ACCUMULATION PROTEIN YCED HOMOLOG 1, CHLOROPLASTIC"/>
    <property type="match status" value="1"/>
</dbReference>
<accession>A0A929S0H7</accession>
<dbReference type="KEGG" id="agh:M3I41_03170"/>
<dbReference type="AlphaFoldDB" id="A0A929S0H7"/>
<reference evidence="1" key="1">
    <citation type="submission" date="2022-05" db="EMBL/GenBank/DDBJ databases">
        <title>Using nanopore sequencing to obtain complete genomes from saliva samples.</title>
        <authorList>
            <person name="Baker J.L."/>
        </authorList>
    </citation>
    <scope>NUCLEOTIDE SEQUENCE</scope>
    <source>
        <strain evidence="1">JCVI-JB-Ag32</strain>
    </source>
</reference>
<gene>
    <name evidence="1" type="ORF">M3I41_03170</name>
</gene>
<protein>
    <submittedName>
        <fullName evidence="1">DUF177 domain-containing protein</fullName>
    </submittedName>
</protein>
<dbReference type="Pfam" id="PF02620">
    <property type="entry name" value="YceD"/>
    <property type="match status" value="1"/>
</dbReference>
<dbReference type="InterPro" id="IPR003772">
    <property type="entry name" value="YceD"/>
</dbReference>
<dbReference type="PANTHER" id="PTHR34374:SF1">
    <property type="entry name" value="LARGE RIBOSOMAL RNA SUBUNIT ACCUMULATION PROTEIN YCED HOMOLOG 1, CHLOROPLASTIC"/>
    <property type="match status" value="1"/>
</dbReference>
<sequence length="181" mass="19617">MNDFVISLRDLPHQAGSVKEVELTVPAPADLGNAMIGAKPGSPVRLQATLTSMTDGVLVSGSAQVQIAGECGRCLDEISYEQDIDFSEMFFLPEVAAKLTADSEAEDADELLTISDEDSVDLEPVLRDALVLKLPFQPLCSDDCPGLCQECGQRLADLPADHHHEILDPRWSALRSLLEEE</sequence>
<name>A0A929S0H7_9ACTO</name>
<proteinExistence type="predicted"/>
<dbReference type="Proteomes" id="UP000830236">
    <property type="component" value="Chromosome"/>
</dbReference>
<organism evidence="1 2">
    <name type="scientific">Actinomyces graevenitzii</name>
    <dbReference type="NCBI Taxonomy" id="55565"/>
    <lineage>
        <taxon>Bacteria</taxon>
        <taxon>Bacillati</taxon>
        <taxon>Actinomycetota</taxon>
        <taxon>Actinomycetes</taxon>
        <taxon>Actinomycetales</taxon>
        <taxon>Actinomycetaceae</taxon>
        <taxon>Actinomyces</taxon>
    </lineage>
</organism>
<evidence type="ECO:0000313" key="2">
    <source>
        <dbReference type="Proteomes" id="UP000830236"/>
    </source>
</evidence>
<dbReference type="EMBL" id="CP097095">
    <property type="protein sequence ID" value="UQF80291.1"/>
    <property type="molecule type" value="Genomic_DNA"/>
</dbReference>